<keyword evidence="1" id="KW-0812">Transmembrane</keyword>
<dbReference type="EMBL" id="QQTP01000004">
    <property type="protein sequence ID" value="RDJ26125.1"/>
    <property type="molecule type" value="Genomic_DNA"/>
</dbReference>
<reference evidence="3" key="1">
    <citation type="submission" date="2018-07" db="EMBL/GenBank/DDBJ databases">
        <authorList>
            <person name="Safronova V.I."/>
            <person name="Chirak E.R."/>
            <person name="Sazanova A.L."/>
        </authorList>
    </citation>
    <scope>NUCLEOTIDE SEQUENCE [LARGE SCALE GENOMIC DNA]</scope>
    <source>
        <strain evidence="3">RCAM04685</strain>
    </source>
</reference>
<feature type="transmembrane region" description="Helical" evidence="1">
    <location>
        <begin position="6"/>
        <end position="22"/>
    </location>
</feature>
<keyword evidence="1" id="KW-0472">Membrane</keyword>
<comment type="caution">
    <text evidence="2">The sequence shown here is derived from an EMBL/GenBank/DDBJ whole genome shotgun (WGS) entry which is preliminary data.</text>
</comment>
<proteinExistence type="predicted"/>
<evidence type="ECO:0000313" key="3">
    <source>
        <dbReference type="Proteomes" id="UP000255207"/>
    </source>
</evidence>
<evidence type="ECO:0008006" key="4">
    <source>
        <dbReference type="Google" id="ProtNLM"/>
    </source>
</evidence>
<keyword evidence="1" id="KW-1133">Transmembrane helix</keyword>
<sequence>MPVLVAIVGAVMSGIMYWFIYGKGMETVDHWLNDQRNAKRRLAARDQLERAPLKAMTESREGAVALMLLVAKDRGEPTVEQIEAIKAEMRGVLEFGRDLEARLVVARHAVDAVPLAQTAVDDLKDLLRKNLSKAELNELFIMLRKIAALHGGPTDGQDRIIAYAERLLRQPQG</sequence>
<protein>
    <recommendedName>
        <fullName evidence="4">Co-chaperone DjlA N-terminal domain-containing protein</fullName>
    </recommendedName>
</protein>
<organism evidence="2 3">
    <name type="scientific">Bosea caraganae</name>
    <dbReference type="NCBI Taxonomy" id="2763117"/>
    <lineage>
        <taxon>Bacteria</taxon>
        <taxon>Pseudomonadati</taxon>
        <taxon>Pseudomonadota</taxon>
        <taxon>Alphaproteobacteria</taxon>
        <taxon>Hyphomicrobiales</taxon>
        <taxon>Boseaceae</taxon>
        <taxon>Bosea</taxon>
    </lineage>
</organism>
<keyword evidence="3" id="KW-1185">Reference proteome</keyword>
<evidence type="ECO:0000256" key="1">
    <source>
        <dbReference type="SAM" id="Phobius"/>
    </source>
</evidence>
<dbReference type="OrthoDB" id="8442344at2"/>
<dbReference type="AlphaFoldDB" id="A0A370L7V4"/>
<evidence type="ECO:0000313" key="2">
    <source>
        <dbReference type="EMBL" id="RDJ26125.1"/>
    </source>
</evidence>
<dbReference type="RefSeq" id="WP_114829014.1">
    <property type="nucleotide sequence ID" value="NZ_QQTO01000022.1"/>
</dbReference>
<dbReference type="Proteomes" id="UP000255207">
    <property type="component" value="Unassembled WGS sequence"/>
</dbReference>
<gene>
    <name evidence="2" type="ORF">DWE98_09785</name>
</gene>
<name>A0A370L7V4_9HYPH</name>
<accession>A0A370L7V4</accession>